<keyword evidence="1" id="KW-0812">Transmembrane</keyword>
<dbReference type="STRING" id="1150626.PHAMO_210181"/>
<protein>
    <submittedName>
        <fullName evidence="2">Uncharacterized protein</fullName>
    </submittedName>
</protein>
<keyword evidence="1" id="KW-1133">Transmembrane helix</keyword>
<keyword evidence="1" id="KW-0472">Membrane</keyword>
<keyword evidence="3" id="KW-1185">Reference proteome</keyword>
<comment type="caution">
    <text evidence="2">The sequence shown here is derived from an EMBL/GenBank/DDBJ whole genome shotgun (WGS) entry which is preliminary data.</text>
</comment>
<evidence type="ECO:0000313" key="3">
    <source>
        <dbReference type="Proteomes" id="UP000004169"/>
    </source>
</evidence>
<evidence type="ECO:0000313" key="2">
    <source>
        <dbReference type="EMBL" id="CCG40670.1"/>
    </source>
</evidence>
<evidence type="ECO:0000256" key="1">
    <source>
        <dbReference type="SAM" id="Phobius"/>
    </source>
</evidence>
<proteinExistence type="predicted"/>
<dbReference type="EMBL" id="CAHP01000014">
    <property type="protein sequence ID" value="CCG40670.1"/>
    <property type="molecule type" value="Genomic_DNA"/>
</dbReference>
<dbReference type="AlphaFoldDB" id="H8FQN2"/>
<dbReference type="RefSeq" id="WP_002727121.1">
    <property type="nucleotide sequence ID" value="NZ_CAHP01000014.1"/>
</dbReference>
<accession>H8FQN2</accession>
<dbReference type="Proteomes" id="UP000004169">
    <property type="component" value="Unassembled WGS sequence"/>
</dbReference>
<gene>
    <name evidence="2" type="ORF">PHAMO_210181</name>
</gene>
<name>H8FQN2_MAGML</name>
<feature type="transmembrane region" description="Helical" evidence="1">
    <location>
        <begin position="12"/>
        <end position="31"/>
    </location>
</feature>
<sequence length="105" mass="10844">MGERWGGLSGFIPAAALMGFSLLWTVGLTVWPRPGEPLAVIFPLSAAGSSAFEAAVNAGAEEVLAFGGWPSVVLVRSGTPEFVDHLYGVGALLVLRAPKSTNCSN</sequence>
<organism evidence="2 3">
    <name type="scientific">Magnetospirillum molischianum DSM 120</name>
    <dbReference type="NCBI Taxonomy" id="1150626"/>
    <lineage>
        <taxon>Bacteria</taxon>
        <taxon>Pseudomonadati</taxon>
        <taxon>Pseudomonadota</taxon>
        <taxon>Alphaproteobacteria</taxon>
        <taxon>Rhodospirillales</taxon>
        <taxon>Rhodospirillaceae</taxon>
        <taxon>Magnetospirillum</taxon>
    </lineage>
</organism>
<reference evidence="2 3" key="1">
    <citation type="journal article" date="2012" name="J. Bacteriol.">
        <title>Draft Genome Sequence of the Purple Photosynthetic Bacterium Phaeospirillum molischianum DSM120, a Particularly Versatile Bacterium.</title>
        <authorList>
            <person name="Duquesne K."/>
            <person name="Prima V."/>
            <person name="Ji B."/>
            <person name="Rouy Z."/>
            <person name="Medigue C."/>
            <person name="Talla E."/>
            <person name="Sturgis J.N."/>
        </authorList>
    </citation>
    <scope>NUCLEOTIDE SEQUENCE [LARGE SCALE GENOMIC DNA]</scope>
    <source>
        <strain evidence="3">DSM120</strain>
    </source>
</reference>